<gene>
    <name evidence="5" type="ORF">dnm_054860</name>
</gene>
<dbReference type="Proteomes" id="UP000663722">
    <property type="component" value="Chromosome"/>
</dbReference>
<evidence type="ECO:0000313" key="6">
    <source>
        <dbReference type="Proteomes" id="UP000663722"/>
    </source>
</evidence>
<dbReference type="RefSeq" id="WP_207678055.1">
    <property type="nucleotide sequence ID" value="NZ_CP061800.1"/>
</dbReference>
<dbReference type="PANTHER" id="PTHR44591">
    <property type="entry name" value="STRESS RESPONSE REGULATOR PROTEIN 1"/>
    <property type="match status" value="1"/>
</dbReference>
<dbReference type="InterPro" id="IPR050595">
    <property type="entry name" value="Bact_response_regulator"/>
</dbReference>
<dbReference type="AlphaFoldDB" id="A0A975BQC2"/>
<keyword evidence="6" id="KW-1185">Reference proteome</keyword>
<dbReference type="Pfam" id="PF00072">
    <property type="entry name" value="Response_reg"/>
    <property type="match status" value="1"/>
</dbReference>
<evidence type="ECO:0000256" key="2">
    <source>
        <dbReference type="ARBA" id="ARBA00023012"/>
    </source>
</evidence>
<dbReference type="CDD" id="cd00156">
    <property type="entry name" value="REC"/>
    <property type="match status" value="1"/>
</dbReference>
<dbReference type="GO" id="GO:0000160">
    <property type="term" value="P:phosphorelay signal transduction system"/>
    <property type="evidence" value="ECO:0007669"/>
    <property type="project" value="UniProtKB-KW"/>
</dbReference>
<name>A0A975BQC2_9BACT</name>
<organism evidence="5 6">
    <name type="scientific">Desulfonema magnum</name>
    <dbReference type="NCBI Taxonomy" id="45655"/>
    <lineage>
        <taxon>Bacteria</taxon>
        <taxon>Pseudomonadati</taxon>
        <taxon>Thermodesulfobacteriota</taxon>
        <taxon>Desulfobacteria</taxon>
        <taxon>Desulfobacterales</taxon>
        <taxon>Desulfococcaceae</taxon>
        <taxon>Desulfonema</taxon>
    </lineage>
</organism>
<dbReference type="PROSITE" id="PS50110">
    <property type="entry name" value="RESPONSE_REGULATORY"/>
    <property type="match status" value="1"/>
</dbReference>
<dbReference type="SUPFAM" id="SSF52172">
    <property type="entry name" value="CheY-like"/>
    <property type="match status" value="1"/>
</dbReference>
<accession>A0A975BQC2</accession>
<evidence type="ECO:0000256" key="1">
    <source>
        <dbReference type="ARBA" id="ARBA00022553"/>
    </source>
</evidence>
<evidence type="ECO:0000256" key="3">
    <source>
        <dbReference type="PROSITE-ProRule" id="PRU00169"/>
    </source>
</evidence>
<keyword evidence="1 3" id="KW-0597">Phosphoprotein</keyword>
<dbReference type="SMART" id="SM00448">
    <property type="entry name" value="REC"/>
    <property type="match status" value="1"/>
</dbReference>
<evidence type="ECO:0000259" key="4">
    <source>
        <dbReference type="PROSITE" id="PS50110"/>
    </source>
</evidence>
<dbReference type="Gene3D" id="3.40.50.2300">
    <property type="match status" value="1"/>
</dbReference>
<dbReference type="PANTHER" id="PTHR44591:SF14">
    <property type="entry name" value="PROTEIN PILG"/>
    <property type="match status" value="1"/>
</dbReference>
<feature type="domain" description="Response regulatory" evidence="4">
    <location>
        <begin position="2"/>
        <end position="116"/>
    </location>
</feature>
<dbReference type="EMBL" id="CP061800">
    <property type="protein sequence ID" value="QTA89433.1"/>
    <property type="molecule type" value="Genomic_DNA"/>
</dbReference>
<dbReference type="KEGG" id="dmm:dnm_054860"/>
<reference evidence="5" key="1">
    <citation type="journal article" date="2021" name="Microb. Physiol.">
        <title>Proteogenomic Insights into the Physiology of Marine, Sulfate-Reducing, Filamentous Desulfonema limicola and Desulfonema magnum.</title>
        <authorList>
            <person name="Schnaars V."/>
            <person name="Wohlbrand L."/>
            <person name="Scheve S."/>
            <person name="Hinrichs C."/>
            <person name="Reinhardt R."/>
            <person name="Rabus R."/>
        </authorList>
    </citation>
    <scope>NUCLEOTIDE SEQUENCE</scope>
    <source>
        <strain evidence="5">4be13</strain>
    </source>
</reference>
<protein>
    <submittedName>
        <fullName evidence="5">Two component system response regulator</fullName>
    </submittedName>
</protein>
<evidence type="ECO:0000313" key="5">
    <source>
        <dbReference type="EMBL" id="QTA89433.1"/>
    </source>
</evidence>
<sequence>MKILIVEDDISFATSMKKSIQTWGHKVEKSKTGKAALKKIQQEKFDLVLLDIYLPDYKGYELIPQFKAIWPDIGIVTMTHHNYKNLELRVRQQKILFYMIKPFKTEELKVLLDHISQKCF</sequence>
<feature type="modified residue" description="4-aspartylphosphate" evidence="3">
    <location>
        <position position="51"/>
    </location>
</feature>
<proteinExistence type="predicted"/>
<dbReference type="InterPro" id="IPR001789">
    <property type="entry name" value="Sig_transdc_resp-reg_receiver"/>
</dbReference>
<dbReference type="InterPro" id="IPR011006">
    <property type="entry name" value="CheY-like_superfamily"/>
</dbReference>
<keyword evidence="2" id="KW-0902">Two-component regulatory system</keyword>